<evidence type="ECO:0000313" key="1">
    <source>
        <dbReference type="EMBL" id="JAE13503.1"/>
    </source>
</evidence>
<proteinExistence type="predicted"/>
<protein>
    <submittedName>
        <fullName evidence="1">Uncharacterized protein</fullName>
    </submittedName>
</protein>
<accession>A0A0A9FYR5</accession>
<dbReference type="EMBL" id="GBRH01184393">
    <property type="protein sequence ID" value="JAE13503.1"/>
    <property type="molecule type" value="Transcribed_RNA"/>
</dbReference>
<dbReference type="AlphaFoldDB" id="A0A0A9FYR5"/>
<sequence>MKSNDATALVSPRLSYELFEVLMHVIMGIL</sequence>
<name>A0A0A9FYR5_ARUDO</name>
<reference evidence="1" key="1">
    <citation type="submission" date="2014-09" db="EMBL/GenBank/DDBJ databases">
        <authorList>
            <person name="Magalhaes I.L.F."/>
            <person name="Oliveira U."/>
            <person name="Santos F.R."/>
            <person name="Vidigal T.H.D.A."/>
            <person name="Brescovit A.D."/>
            <person name="Santos A.J."/>
        </authorList>
    </citation>
    <scope>NUCLEOTIDE SEQUENCE</scope>
    <source>
        <tissue evidence="1">Shoot tissue taken approximately 20 cm above the soil surface</tissue>
    </source>
</reference>
<organism evidence="1">
    <name type="scientific">Arundo donax</name>
    <name type="common">Giant reed</name>
    <name type="synonym">Donax arundinaceus</name>
    <dbReference type="NCBI Taxonomy" id="35708"/>
    <lineage>
        <taxon>Eukaryota</taxon>
        <taxon>Viridiplantae</taxon>
        <taxon>Streptophyta</taxon>
        <taxon>Embryophyta</taxon>
        <taxon>Tracheophyta</taxon>
        <taxon>Spermatophyta</taxon>
        <taxon>Magnoliopsida</taxon>
        <taxon>Liliopsida</taxon>
        <taxon>Poales</taxon>
        <taxon>Poaceae</taxon>
        <taxon>PACMAD clade</taxon>
        <taxon>Arundinoideae</taxon>
        <taxon>Arundineae</taxon>
        <taxon>Arundo</taxon>
    </lineage>
</organism>
<reference evidence="1" key="2">
    <citation type="journal article" date="2015" name="Data Brief">
        <title>Shoot transcriptome of the giant reed, Arundo donax.</title>
        <authorList>
            <person name="Barrero R.A."/>
            <person name="Guerrero F.D."/>
            <person name="Moolhuijzen P."/>
            <person name="Goolsby J.A."/>
            <person name="Tidwell J."/>
            <person name="Bellgard S.E."/>
            <person name="Bellgard M.I."/>
        </authorList>
    </citation>
    <scope>NUCLEOTIDE SEQUENCE</scope>
    <source>
        <tissue evidence="1">Shoot tissue taken approximately 20 cm above the soil surface</tissue>
    </source>
</reference>